<proteinExistence type="predicted"/>
<evidence type="ECO:0000313" key="3">
    <source>
        <dbReference type="Proteomes" id="UP000178880"/>
    </source>
</evidence>
<dbReference type="Proteomes" id="UP000178880">
    <property type="component" value="Unassembled WGS sequence"/>
</dbReference>
<dbReference type="Gene3D" id="1.20.5.2280">
    <property type="match status" value="1"/>
</dbReference>
<feature type="coiled-coil region" evidence="1">
    <location>
        <begin position="49"/>
        <end position="83"/>
    </location>
</feature>
<sequence length="124" mass="14183">MPKESGEMTLEKLAQMMGRGFTGVDEKFKSVDEKFKKVDARFDNVDARLDNIEAGLTVLEVDVKEVKNRLDKIEVAIANLAGTLDAFLKRLTDREEEFVIMKREIGIIKQILKEKLRVDVDLLK</sequence>
<accession>A0A1G2CEA4</accession>
<reference evidence="2 3" key="1">
    <citation type="journal article" date="2016" name="Nat. Commun.">
        <title>Thousands of microbial genomes shed light on interconnected biogeochemical processes in an aquifer system.</title>
        <authorList>
            <person name="Anantharaman K."/>
            <person name="Brown C.T."/>
            <person name="Hug L.A."/>
            <person name="Sharon I."/>
            <person name="Castelle C.J."/>
            <person name="Probst A.J."/>
            <person name="Thomas B.C."/>
            <person name="Singh A."/>
            <person name="Wilkins M.J."/>
            <person name="Karaoz U."/>
            <person name="Brodie E.L."/>
            <person name="Williams K.H."/>
            <person name="Hubbard S.S."/>
            <person name="Banfield J.F."/>
        </authorList>
    </citation>
    <scope>NUCLEOTIDE SEQUENCE [LARGE SCALE GENOMIC DNA]</scope>
</reference>
<evidence type="ECO:0000256" key="1">
    <source>
        <dbReference type="SAM" id="Coils"/>
    </source>
</evidence>
<organism evidence="2 3">
    <name type="scientific">Candidatus Liptonbacteria bacterium RIFCSPLOWO2_01_FULL_52_25</name>
    <dbReference type="NCBI Taxonomy" id="1798650"/>
    <lineage>
        <taxon>Bacteria</taxon>
        <taxon>Candidatus Liptoniibacteriota</taxon>
    </lineage>
</organism>
<protein>
    <recommendedName>
        <fullName evidence="4">t-SNARE coiled-coil homology domain-containing protein</fullName>
    </recommendedName>
</protein>
<evidence type="ECO:0000313" key="2">
    <source>
        <dbReference type="EMBL" id="OGY98990.1"/>
    </source>
</evidence>
<dbReference type="SUPFAM" id="SSF57997">
    <property type="entry name" value="Tropomyosin"/>
    <property type="match status" value="1"/>
</dbReference>
<dbReference type="STRING" id="1798650.A2945_04060"/>
<comment type="caution">
    <text evidence="2">The sequence shown here is derived from an EMBL/GenBank/DDBJ whole genome shotgun (WGS) entry which is preliminary data.</text>
</comment>
<dbReference type="AlphaFoldDB" id="A0A1G2CEA4"/>
<keyword evidence="1" id="KW-0175">Coiled coil</keyword>
<evidence type="ECO:0008006" key="4">
    <source>
        <dbReference type="Google" id="ProtNLM"/>
    </source>
</evidence>
<gene>
    <name evidence="2" type="ORF">A2945_04060</name>
</gene>
<dbReference type="EMBL" id="MHLA01000025">
    <property type="protein sequence ID" value="OGY98990.1"/>
    <property type="molecule type" value="Genomic_DNA"/>
</dbReference>
<name>A0A1G2CEA4_9BACT</name>